<keyword evidence="1" id="KW-0723">Serine/threonine-protein kinase</keyword>
<protein>
    <submittedName>
        <fullName evidence="3">ATP-binding protein</fullName>
    </submittedName>
</protein>
<gene>
    <name evidence="3" type="ORF">ACFP1Z_29835</name>
</gene>
<dbReference type="Proteomes" id="UP001596083">
    <property type="component" value="Unassembled WGS sequence"/>
</dbReference>
<dbReference type="CDD" id="cd16936">
    <property type="entry name" value="HATPase_RsbW-like"/>
    <property type="match status" value="1"/>
</dbReference>
<evidence type="ECO:0000256" key="1">
    <source>
        <dbReference type="ARBA" id="ARBA00022527"/>
    </source>
</evidence>
<reference evidence="4" key="1">
    <citation type="journal article" date="2019" name="Int. J. Syst. Evol. Microbiol.">
        <title>The Global Catalogue of Microorganisms (GCM) 10K type strain sequencing project: providing services to taxonomists for standard genome sequencing and annotation.</title>
        <authorList>
            <consortium name="The Broad Institute Genomics Platform"/>
            <consortium name="The Broad Institute Genome Sequencing Center for Infectious Disease"/>
            <person name="Wu L."/>
            <person name="Ma J."/>
        </authorList>
    </citation>
    <scope>NUCLEOTIDE SEQUENCE [LARGE SCALE GENOMIC DNA]</scope>
    <source>
        <strain evidence="4">CGMCC 4.7304</strain>
    </source>
</reference>
<evidence type="ECO:0000313" key="3">
    <source>
        <dbReference type="EMBL" id="MFC5724362.1"/>
    </source>
</evidence>
<dbReference type="Pfam" id="PF13581">
    <property type="entry name" value="HATPase_c_2"/>
    <property type="match status" value="1"/>
</dbReference>
<dbReference type="SUPFAM" id="SSF55874">
    <property type="entry name" value="ATPase domain of HSP90 chaperone/DNA topoisomerase II/histidine kinase"/>
    <property type="match status" value="1"/>
</dbReference>
<organism evidence="3 4">
    <name type="scientific">Streptomyces gamaensis</name>
    <dbReference type="NCBI Taxonomy" id="1763542"/>
    <lineage>
        <taxon>Bacteria</taxon>
        <taxon>Bacillati</taxon>
        <taxon>Actinomycetota</taxon>
        <taxon>Actinomycetes</taxon>
        <taxon>Kitasatosporales</taxon>
        <taxon>Streptomycetaceae</taxon>
        <taxon>Streptomyces</taxon>
    </lineage>
</organism>
<evidence type="ECO:0000259" key="2">
    <source>
        <dbReference type="Pfam" id="PF13581"/>
    </source>
</evidence>
<dbReference type="InterPro" id="IPR050267">
    <property type="entry name" value="Anti-sigma-factor_SerPK"/>
</dbReference>
<accession>A0ABW0Z7J2</accession>
<feature type="domain" description="Histidine kinase/HSP90-like ATPase" evidence="2">
    <location>
        <begin position="17"/>
        <end position="114"/>
    </location>
</feature>
<keyword evidence="1" id="KW-0808">Transferase</keyword>
<dbReference type="PANTHER" id="PTHR35526:SF3">
    <property type="entry name" value="ANTI-SIGMA-F FACTOR RSBW"/>
    <property type="match status" value="1"/>
</dbReference>
<sequence>MVTVSASQPWTYTLELPRDPRAPGVARTTLRTVLQRHGMPALIDVAELLTSELVTNTYVHTDGPCSMRLRGDPQGERLRVSVWDTSPRIPPLFNGPPRTIDREADNGRGLTLIRLCASNWGSYTFDPELFGSTSGKMLWFELAPRGTGSYSPIA</sequence>
<dbReference type="PANTHER" id="PTHR35526">
    <property type="entry name" value="ANTI-SIGMA-F FACTOR RSBW-RELATED"/>
    <property type="match status" value="1"/>
</dbReference>
<comment type="caution">
    <text evidence="3">The sequence shown here is derived from an EMBL/GenBank/DDBJ whole genome shotgun (WGS) entry which is preliminary data.</text>
</comment>
<dbReference type="GO" id="GO:0005524">
    <property type="term" value="F:ATP binding"/>
    <property type="evidence" value="ECO:0007669"/>
    <property type="project" value="UniProtKB-KW"/>
</dbReference>
<dbReference type="InterPro" id="IPR036890">
    <property type="entry name" value="HATPase_C_sf"/>
</dbReference>
<keyword evidence="1" id="KW-0418">Kinase</keyword>
<keyword evidence="4" id="KW-1185">Reference proteome</keyword>
<keyword evidence="3" id="KW-0067">ATP-binding</keyword>
<dbReference type="RefSeq" id="WP_390320826.1">
    <property type="nucleotide sequence ID" value="NZ_JBHSPB010000027.1"/>
</dbReference>
<name>A0ABW0Z7J2_9ACTN</name>
<dbReference type="EMBL" id="JBHSPB010000027">
    <property type="protein sequence ID" value="MFC5724362.1"/>
    <property type="molecule type" value="Genomic_DNA"/>
</dbReference>
<dbReference type="Gene3D" id="3.30.565.10">
    <property type="entry name" value="Histidine kinase-like ATPase, C-terminal domain"/>
    <property type="match status" value="1"/>
</dbReference>
<evidence type="ECO:0000313" key="4">
    <source>
        <dbReference type="Proteomes" id="UP001596083"/>
    </source>
</evidence>
<keyword evidence="3" id="KW-0547">Nucleotide-binding</keyword>
<proteinExistence type="predicted"/>
<dbReference type="InterPro" id="IPR003594">
    <property type="entry name" value="HATPase_dom"/>
</dbReference>